<dbReference type="RefSeq" id="WP_090675260.1">
    <property type="nucleotide sequence ID" value="NZ_FMTT01000042.1"/>
</dbReference>
<proteinExistence type="predicted"/>
<organism evidence="1 2">
    <name type="scientific">Paenibacillus tianmuensis</name>
    <dbReference type="NCBI Taxonomy" id="624147"/>
    <lineage>
        <taxon>Bacteria</taxon>
        <taxon>Bacillati</taxon>
        <taxon>Bacillota</taxon>
        <taxon>Bacilli</taxon>
        <taxon>Bacillales</taxon>
        <taxon>Paenibacillaceae</taxon>
        <taxon>Paenibacillus</taxon>
    </lineage>
</organism>
<accession>A0A1G4T4G3</accession>
<dbReference type="EMBL" id="FMTT01000042">
    <property type="protein sequence ID" value="SCW76166.1"/>
    <property type="molecule type" value="Genomic_DNA"/>
</dbReference>
<dbReference type="OrthoDB" id="2679273at2"/>
<evidence type="ECO:0000313" key="2">
    <source>
        <dbReference type="Proteomes" id="UP000198601"/>
    </source>
</evidence>
<protein>
    <recommendedName>
        <fullName evidence="3">Spore coat protein D</fullName>
    </recommendedName>
</protein>
<keyword evidence="2" id="KW-1185">Reference proteome</keyword>
<evidence type="ECO:0008006" key="3">
    <source>
        <dbReference type="Google" id="ProtNLM"/>
    </source>
</evidence>
<dbReference type="AlphaFoldDB" id="A0A1G4T4G3"/>
<dbReference type="Proteomes" id="UP000198601">
    <property type="component" value="Unassembled WGS sequence"/>
</dbReference>
<reference evidence="2" key="1">
    <citation type="submission" date="2016-10" db="EMBL/GenBank/DDBJ databases">
        <authorList>
            <person name="Varghese N."/>
            <person name="Submissions S."/>
        </authorList>
    </citation>
    <scope>NUCLEOTIDE SEQUENCE [LARGE SCALE GENOMIC DNA]</scope>
    <source>
        <strain evidence="2">CGMCC 1.8946</strain>
    </source>
</reference>
<gene>
    <name evidence="1" type="ORF">SAMN04487970_104222</name>
</gene>
<sequence>MYDYDCYPQCPTKTVYDPPVQIYRDFYHPQIVQVIRPVEIVNRHHCVPCPQHIYSYSERDEWVKGVGGYKGFEG</sequence>
<evidence type="ECO:0000313" key="1">
    <source>
        <dbReference type="EMBL" id="SCW76166.1"/>
    </source>
</evidence>
<name>A0A1G4T4G3_9BACL</name>